<proteinExistence type="predicted"/>
<name>A0AAE2A1Y9_PSEFL</name>
<comment type="caution">
    <text evidence="1">The sequence shown here is derived from an EMBL/GenBank/DDBJ whole genome shotgun (WGS) entry which is preliminary data.</text>
</comment>
<dbReference type="RefSeq" id="WP_039773112.1">
    <property type="nucleotide sequence ID" value="NZ_JTGH01000038.1"/>
</dbReference>
<gene>
    <name evidence="1" type="ORF">QS95_28510</name>
</gene>
<dbReference type="EMBL" id="JTGH01000038">
    <property type="protein sequence ID" value="KIF55194.1"/>
    <property type="molecule type" value="Genomic_DNA"/>
</dbReference>
<organism evidence="1 2">
    <name type="scientific">Pseudomonas fluorescens</name>
    <dbReference type="NCBI Taxonomy" id="294"/>
    <lineage>
        <taxon>Bacteria</taxon>
        <taxon>Pseudomonadati</taxon>
        <taxon>Pseudomonadota</taxon>
        <taxon>Gammaproteobacteria</taxon>
        <taxon>Pseudomonadales</taxon>
        <taxon>Pseudomonadaceae</taxon>
        <taxon>Pseudomonas</taxon>
    </lineage>
</organism>
<evidence type="ECO:0000313" key="1">
    <source>
        <dbReference type="EMBL" id="KIF55194.1"/>
    </source>
</evidence>
<reference evidence="1 2" key="1">
    <citation type="submission" date="2014-11" db="EMBL/GenBank/DDBJ databases">
        <title>Draft genome sequence of Pseudomonas fluorescens strains SF4c SF39a.</title>
        <authorList>
            <person name="Underwood G.E."/>
            <person name="Ly L.K."/>
            <person name="Bitzer A.S."/>
            <person name="Godino A."/>
            <person name="Bucci V."/>
            <person name="Fischer S."/>
            <person name="Silby M.W."/>
        </authorList>
    </citation>
    <scope>NUCLEOTIDE SEQUENCE [LARGE SCALE GENOMIC DNA]</scope>
    <source>
        <strain evidence="1 2">SF4c</strain>
    </source>
</reference>
<dbReference type="Proteomes" id="UP000031587">
    <property type="component" value="Unassembled WGS sequence"/>
</dbReference>
<dbReference type="AlphaFoldDB" id="A0AAE2A1Y9"/>
<accession>A0AAE2A1Y9</accession>
<evidence type="ECO:0000313" key="2">
    <source>
        <dbReference type="Proteomes" id="UP000031587"/>
    </source>
</evidence>
<protein>
    <submittedName>
        <fullName evidence="1">Uncharacterized protein</fullName>
    </submittedName>
</protein>
<sequence length="76" mass="8559">MTDIESGVEMIGDMPEQFEALEDNVHYRVELKGGLICEGVITAYWDGQVWSATIQSIKEGHRTFRPEDVVSITSLE</sequence>